<dbReference type="EMBL" id="FUZA01000002">
    <property type="protein sequence ID" value="SKB72207.1"/>
    <property type="molecule type" value="Genomic_DNA"/>
</dbReference>
<dbReference type="RefSeq" id="WP_082214248.1">
    <property type="nucleotide sequence ID" value="NZ_FUZA01000002.1"/>
</dbReference>
<dbReference type="AlphaFoldDB" id="A0A1T5DKR3"/>
<evidence type="ECO:0000313" key="3">
    <source>
        <dbReference type="Proteomes" id="UP000190897"/>
    </source>
</evidence>
<dbReference type="STRING" id="651661.SAMN05660293_01689"/>
<keyword evidence="1" id="KW-0175">Coiled coil</keyword>
<keyword evidence="3" id="KW-1185">Reference proteome</keyword>
<dbReference type="OrthoDB" id="8263000at2"/>
<dbReference type="Proteomes" id="UP000190897">
    <property type="component" value="Unassembled WGS sequence"/>
</dbReference>
<sequence>MNTAELILNKANPLLPAEDFDGLRKEGIHHIEKLGSANWTEYNVSDPGITILEAVCYAITDLSYRTGFDMKDLLTPEHLGPDTFKKIFYTARQILHSSPLTITDYRKLIIDIEGVRNAWVEMSKDYEVPLFVDYSYVNEEGKGDCGCEEKEPCLGRLALELAKAEKRREEIDKMIAQKNKEIAELNDQINAPDSKKDKDKLRRQVARLQKLVISYQEAITYTTQSKILELEGLLNVMVEYEEDVIEEKQRDQIREKVVQRLHTHRNLCEDFISVNSVVYDDFSVMGLFVLKENANPEEVFARICFEIYRYFTPSVRFYTIDQMMEKINPENGQHYTVEEIFEGPALKHGFIDTQELEGSDLFRDFRLSDLINAICDVEGVVAVTNLYIPFDAAGNPLNDLDDASVYFNDWIRELRRQRRVARLKLKNSKFIFLKQREVFTYDFVNEDPAKNRAVRRFEDLKTQDQDYKLRGHQKDFPVPVGEYMELENYYPVQYSLPQCYGVGEYEELPETPVSKRDTQAYQLKCYLLFFEQILANYHAQLNHLRDIFSFDEKVDQTYYAHLLFEINNLKELIIDHDPMLNESTEHFFEEFGKILQDILEPEHMFLKRRNAFLDHMLARFGEDLTEYEALTRYVWKDKTGTKLIGDKIRLLQDYVRVSKDRGEGLNYTLPDQVWDTENISGAERRIGRLLGFSNITRHSLAVNAIVVIDIVEEKPAKAGEKKDKVYIQLVNTNADNQVILSSRPIFKDNCCIDETVNLLLGLAESRVNFYINGKVKSVSRSKTKNQQSGSFRVELRDKDGDIVAVSNEFGNDESARKHIELIMAVVRKINDNEGMHLVEHLLLRPKLDTVLEYADYNLKDYKVPPAIKVNTLDICLDACDLGKGLGQNTDSHDYKIKISRLPADKCYNDEAWVMELIRVNEIKKTIQSHNSKGKPVTIEVKLPANRSILFKTIALDNKPKIPDLLSFRHYEQLQDRLADLREFGSEISNYQIQRYTDDIADGSKREDIKYYFEIKNPENDQVLARSIYYGTIHEARTEIEAMVRYLGYQLDLYCQEDPCDHNEDPYSFRVTIVLPCWVRRFRDKSYRNFVEKTIRTELPAHIAPRIKWVGISQMKSFEDKYQAWLEELLNNPYPEYGPVNALVYELNNLVECGSCEPDHECSEMSEDNNGNRYFY</sequence>
<feature type="coiled-coil region" evidence="1">
    <location>
        <begin position="154"/>
        <end position="250"/>
    </location>
</feature>
<proteinExistence type="predicted"/>
<organism evidence="2 3">
    <name type="scientific">Dyadobacter psychrophilus</name>
    <dbReference type="NCBI Taxonomy" id="651661"/>
    <lineage>
        <taxon>Bacteria</taxon>
        <taxon>Pseudomonadati</taxon>
        <taxon>Bacteroidota</taxon>
        <taxon>Cytophagia</taxon>
        <taxon>Cytophagales</taxon>
        <taxon>Spirosomataceae</taxon>
        <taxon>Dyadobacter</taxon>
    </lineage>
</organism>
<gene>
    <name evidence="2" type="ORF">SAMN05660293_01689</name>
</gene>
<evidence type="ECO:0000256" key="1">
    <source>
        <dbReference type="SAM" id="Coils"/>
    </source>
</evidence>
<name>A0A1T5DKR3_9BACT</name>
<accession>A0A1T5DKR3</accession>
<evidence type="ECO:0000313" key="2">
    <source>
        <dbReference type="EMBL" id="SKB72207.1"/>
    </source>
</evidence>
<reference evidence="3" key="1">
    <citation type="submission" date="2017-02" db="EMBL/GenBank/DDBJ databases">
        <authorList>
            <person name="Varghese N."/>
            <person name="Submissions S."/>
        </authorList>
    </citation>
    <scope>NUCLEOTIDE SEQUENCE [LARGE SCALE GENOMIC DNA]</scope>
    <source>
        <strain evidence="3">DSM 22270</strain>
    </source>
</reference>
<protein>
    <submittedName>
        <fullName evidence="2">Uncharacterized protein</fullName>
    </submittedName>
</protein>